<dbReference type="InterPro" id="IPR025202">
    <property type="entry name" value="PLD-like_dom"/>
</dbReference>
<dbReference type="EMBL" id="LT575491">
    <property type="protein sequence ID" value="SAY46521.1"/>
    <property type="molecule type" value="Genomic_DNA"/>
</dbReference>
<dbReference type="Pfam" id="PF13091">
    <property type="entry name" value="PLDc_2"/>
    <property type="match status" value="1"/>
</dbReference>
<evidence type="ECO:0000256" key="3">
    <source>
        <dbReference type="ARBA" id="ARBA00012027"/>
    </source>
</evidence>
<feature type="domain" description="PLD phosphodiesterase" evidence="7">
    <location>
        <begin position="118"/>
        <end position="145"/>
    </location>
</feature>
<evidence type="ECO:0000256" key="2">
    <source>
        <dbReference type="ARBA" id="ARBA00008664"/>
    </source>
</evidence>
<dbReference type="PROSITE" id="PS50035">
    <property type="entry name" value="PLD"/>
    <property type="match status" value="1"/>
</dbReference>
<dbReference type="GO" id="GO:0006793">
    <property type="term" value="P:phosphorus metabolic process"/>
    <property type="evidence" value="ECO:0007669"/>
    <property type="project" value="UniProtKB-ARBA"/>
</dbReference>
<dbReference type="GO" id="GO:0004630">
    <property type="term" value="F:phospholipase D activity"/>
    <property type="evidence" value="ECO:0007669"/>
    <property type="project" value="UniProtKB-EC"/>
</dbReference>
<dbReference type="InterPro" id="IPR001736">
    <property type="entry name" value="PLipase_D/transphosphatidylase"/>
</dbReference>
<dbReference type="InterPro" id="IPR051406">
    <property type="entry name" value="PLD_domain"/>
</dbReference>
<reference evidence="8" key="1">
    <citation type="submission" date="2016-05" db="EMBL/GenBank/DDBJ databases">
        <authorList>
            <person name="Lavstsen T."/>
            <person name="Jespersen J.S."/>
        </authorList>
    </citation>
    <scope>NUCLEOTIDE SEQUENCE</scope>
    <source>
        <strain evidence="8">PWN146_assembly</strain>
    </source>
</reference>
<gene>
    <name evidence="8" type="primary">pld_2</name>
    <name evidence="8" type="ORF">PWN146_05290</name>
</gene>
<evidence type="ECO:0000256" key="6">
    <source>
        <dbReference type="ARBA" id="ARBA00023098"/>
    </source>
</evidence>
<proteinExistence type="inferred from homology"/>
<keyword evidence="5" id="KW-0442">Lipid degradation</keyword>
<evidence type="ECO:0000256" key="4">
    <source>
        <dbReference type="ARBA" id="ARBA00022801"/>
    </source>
</evidence>
<name>A0A1C3HNB1_SERMA</name>
<dbReference type="SMART" id="SM00155">
    <property type="entry name" value="PLDc"/>
    <property type="match status" value="1"/>
</dbReference>
<dbReference type="GO" id="GO:0016891">
    <property type="term" value="F:RNA endonuclease activity producing 5'-phosphomonoesters, hydrolytic mechanism"/>
    <property type="evidence" value="ECO:0007669"/>
    <property type="project" value="TreeGrafter"/>
</dbReference>
<accession>A0A1C3HNB1</accession>
<sequence>MSKAPRLPARVFGVAALVLIGWLPASPLLAAPAVQVGFSPEGSAQQLVLSVIGEAQRDIRLMGYAFTSPEVARALIAAHQRGVAVGVVVDAKANQNGAGRAALNLLANAGVNVRTVNTYKILHDKVIVVDGVTTETGSFNFSRAAHRANSENVVVLRDMPEVAKQYLAHWQSRWAQGQDWQSTY</sequence>
<keyword evidence="6" id="KW-0443">Lipid metabolism</keyword>
<dbReference type="RefSeq" id="WP_172691738.1">
    <property type="nucleotide sequence ID" value="NZ_LT575491.1"/>
</dbReference>
<comment type="similarity">
    <text evidence="2">Belongs to the phospholipase D family.</text>
</comment>
<keyword evidence="4 8" id="KW-0378">Hydrolase</keyword>
<dbReference type="PANTHER" id="PTHR43856">
    <property type="entry name" value="CARDIOLIPIN HYDROLASE"/>
    <property type="match status" value="1"/>
</dbReference>
<evidence type="ECO:0000259" key="7">
    <source>
        <dbReference type="PROSITE" id="PS50035"/>
    </source>
</evidence>
<dbReference type="Gene3D" id="3.30.870.10">
    <property type="entry name" value="Endonuclease Chain A"/>
    <property type="match status" value="1"/>
</dbReference>
<protein>
    <recommendedName>
        <fullName evidence="3">phospholipase D</fullName>
        <ecNumber evidence="3">3.1.4.4</ecNumber>
    </recommendedName>
</protein>
<dbReference type="EC" id="3.1.4.4" evidence="3"/>
<dbReference type="AlphaFoldDB" id="A0A1C3HNB1"/>
<dbReference type="CDD" id="cd09170">
    <property type="entry name" value="PLDc_Nuc"/>
    <property type="match status" value="1"/>
</dbReference>
<evidence type="ECO:0000256" key="1">
    <source>
        <dbReference type="ARBA" id="ARBA00000798"/>
    </source>
</evidence>
<evidence type="ECO:0000313" key="8">
    <source>
        <dbReference type="EMBL" id="SAY46521.1"/>
    </source>
</evidence>
<dbReference type="SUPFAM" id="SSF56024">
    <property type="entry name" value="Phospholipase D/nuclease"/>
    <property type="match status" value="1"/>
</dbReference>
<dbReference type="GO" id="GO:0016042">
    <property type="term" value="P:lipid catabolic process"/>
    <property type="evidence" value="ECO:0007669"/>
    <property type="project" value="UniProtKB-KW"/>
</dbReference>
<evidence type="ECO:0000256" key="5">
    <source>
        <dbReference type="ARBA" id="ARBA00022963"/>
    </source>
</evidence>
<organism evidence="8">
    <name type="scientific">Serratia marcescens</name>
    <dbReference type="NCBI Taxonomy" id="615"/>
    <lineage>
        <taxon>Bacteria</taxon>
        <taxon>Pseudomonadati</taxon>
        <taxon>Pseudomonadota</taxon>
        <taxon>Gammaproteobacteria</taxon>
        <taxon>Enterobacterales</taxon>
        <taxon>Yersiniaceae</taxon>
        <taxon>Serratia</taxon>
    </lineage>
</organism>
<dbReference type="PANTHER" id="PTHR43856:SF1">
    <property type="entry name" value="MITOCHONDRIAL CARDIOLIPIN HYDROLASE"/>
    <property type="match status" value="1"/>
</dbReference>
<comment type="catalytic activity">
    <reaction evidence="1">
        <text>a 1,2-diacyl-sn-glycero-3-phosphocholine + H2O = a 1,2-diacyl-sn-glycero-3-phosphate + choline + H(+)</text>
        <dbReference type="Rhea" id="RHEA:14445"/>
        <dbReference type="ChEBI" id="CHEBI:15354"/>
        <dbReference type="ChEBI" id="CHEBI:15377"/>
        <dbReference type="ChEBI" id="CHEBI:15378"/>
        <dbReference type="ChEBI" id="CHEBI:57643"/>
        <dbReference type="ChEBI" id="CHEBI:58608"/>
        <dbReference type="EC" id="3.1.4.4"/>
    </reaction>
</comment>